<dbReference type="SMART" id="SM00448">
    <property type="entry name" value="REC"/>
    <property type="match status" value="1"/>
</dbReference>
<dbReference type="RefSeq" id="WP_166275462.1">
    <property type="nucleotide sequence ID" value="NZ_JTHE03000079.1"/>
</dbReference>
<feature type="modified residue" description="4-aspartylphosphate" evidence="6">
    <location>
        <position position="54"/>
    </location>
</feature>
<keyword evidence="6" id="KW-0597">Phosphoprotein</keyword>
<evidence type="ECO:0000256" key="4">
    <source>
        <dbReference type="ARBA" id="ARBA00022989"/>
    </source>
</evidence>
<evidence type="ECO:0000256" key="7">
    <source>
        <dbReference type="SAM" id="Coils"/>
    </source>
</evidence>
<dbReference type="InterPro" id="IPR058647">
    <property type="entry name" value="BSH_CzcB-like"/>
</dbReference>
<dbReference type="InterPro" id="IPR011006">
    <property type="entry name" value="CheY-like_superfamily"/>
</dbReference>
<keyword evidence="3" id="KW-0812">Transmembrane</keyword>
<dbReference type="InterPro" id="IPR001789">
    <property type="entry name" value="Sig_transdc_resp-reg_receiver"/>
</dbReference>
<evidence type="ECO:0000256" key="1">
    <source>
        <dbReference type="ARBA" id="ARBA00004167"/>
    </source>
</evidence>
<dbReference type="Gene3D" id="1.10.287.470">
    <property type="entry name" value="Helix hairpin bin"/>
    <property type="match status" value="1"/>
</dbReference>
<gene>
    <name evidence="10" type="ORF">QQ91_0013595</name>
</gene>
<dbReference type="Proteomes" id="UP000031561">
    <property type="component" value="Unassembled WGS sequence"/>
</dbReference>
<name>A0ABD4T5U3_9CYAN</name>
<evidence type="ECO:0000313" key="11">
    <source>
        <dbReference type="Proteomes" id="UP000031561"/>
    </source>
</evidence>
<keyword evidence="11" id="KW-1185">Reference proteome</keyword>
<dbReference type="PROSITE" id="PS50110">
    <property type="entry name" value="RESPONSE_REGULATORY"/>
    <property type="match status" value="1"/>
</dbReference>
<dbReference type="InterPro" id="IPR058245">
    <property type="entry name" value="NreC/VraR/RcsB-like_REC"/>
</dbReference>
<evidence type="ECO:0000259" key="9">
    <source>
        <dbReference type="PROSITE" id="PS50110"/>
    </source>
</evidence>
<feature type="region of interest" description="Disordered" evidence="8">
    <location>
        <begin position="140"/>
        <end position="168"/>
    </location>
</feature>
<dbReference type="InterPro" id="IPR050739">
    <property type="entry name" value="MFP"/>
</dbReference>
<dbReference type="Gene3D" id="2.40.50.100">
    <property type="match status" value="2"/>
</dbReference>
<organism evidence="10 11">
    <name type="scientific">Lyngbya confervoides BDU141951</name>
    <dbReference type="NCBI Taxonomy" id="1574623"/>
    <lineage>
        <taxon>Bacteria</taxon>
        <taxon>Bacillati</taxon>
        <taxon>Cyanobacteriota</taxon>
        <taxon>Cyanophyceae</taxon>
        <taxon>Oscillatoriophycideae</taxon>
        <taxon>Oscillatoriales</taxon>
        <taxon>Microcoleaceae</taxon>
        <taxon>Lyngbya</taxon>
    </lineage>
</organism>
<evidence type="ECO:0000256" key="2">
    <source>
        <dbReference type="ARBA" id="ARBA00009477"/>
    </source>
</evidence>
<evidence type="ECO:0000256" key="5">
    <source>
        <dbReference type="ARBA" id="ARBA00023136"/>
    </source>
</evidence>
<evidence type="ECO:0000256" key="3">
    <source>
        <dbReference type="ARBA" id="ARBA00022692"/>
    </source>
</evidence>
<dbReference type="InterPro" id="IPR058982">
    <property type="entry name" value="Beta-barrel_AprE"/>
</dbReference>
<comment type="caution">
    <text evidence="10">The sequence shown here is derived from an EMBL/GenBank/DDBJ whole genome shotgun (WGS) entry which is preliminary data.</text>
</comment>
<evidence type="ECO:0000256" key="8">
    <source>
        <dbReference type="SAM" id="MobiDB-lite"/>
    </source>
</evidence>
<feature type="coiled-coil region" evidence="7">
    <location>
        <begin position="462"/>
        <end position="517"/>
    </location>
</feature>
<keyword evidence="5" id="KW-0472">Membrane</keyword>
<dbReference type="PANTHER" id="PTHR30386">
    <property type="entry name" value="MEMBRANE FUSION SUBUNIT OF EMRAB-TOLC MULTIDRUG EFFLUX PUMP"/>
    <property type="match status" value="1"/>
</dbReference>
<accession>A0ABD4T5U3</accession>
<dbReference type="Pfam" id="PF25973">
    <property type="entry name" value="BSH_CzcB"/>
    <property type="match status" value="1"/>
</dbReference>
<keyword evidence="7" id="KW-0175">Coiled coil</keyword>
<dbReference type="PANTHER" id="PTHR30386:SF26">
    <property type="entry name" value="TRANSPORT PROTEIN COMB"/>
    <property type="match status" value="1"/>
</dbReference>
<dbReference type="SUPFAM" id="SSF111369">
    <property type="entry name" value="HlyD-like secretion proteins"/>
    <property type="match status" value="2"/>
</dbReference>
<feature type="domain" description="Response regulatory" evidence="9">
    <location>
        <begin position="3"/>
        <end position="119"/>
    </location>
</feature>
<evidence type="ECO:0000256" key="6">
    <source>
        <dbReference type="PROSITE-ProRule" id="PRU00169"/>
    </source>
</evidence>
<dbReference type="Pfam" id="PF00072">
    <property type="entry name" value="Response_reg"/>
    <property type="match status" value="1"/>
</dbReference>
<dbReference type="Gene3D" id="3.40.50.2300">
    <property type="match status" value="1"/>
</dbReference>
<dbReference type="CDD" id="cd17535">
    <property type="entry name" value="REC_NarL-like"/>
    <property type="match status" value="1"/>
</dbReference>
<dbReference type="AlphaFoldDB" id="A0ABD4T5U3"/>
<dbReference type="Gene3D" id="2.40.30.170">
    <property type="match status" value="1"/>
</dbReference>
<sequence length="731" mass="81780">MIRILLADDSITVRQKLQYMLEPEADFEIIGTADSGEKTVELAGSLAPDVALVDIEMPNVDGLTATKQISQRYPDVKVLILSSYGDEAYIQQALKAGARGYLLKNTPAAELFHAIRFVQKGYLQLGPGLFEKYAHSDAESQQAQGLTDREDLSSNPADPSQGQDLPVSTTVLTPVPASLPAKQETTAIQPLPRAEATPVHVEAFDRPVVLRQSPVWSRAIVWLIISVATLTTAWAFIFKIEEAVPAQGQLEPRGAVKEVQVPVGGVVQKVMVEDGDSVKEGQVLATLDPQAAQSELKASQKIRRDLLQENEFYRRQLKGESGGDVSVEIPAKFISLTKNRQALVQENVLYRAQISGTTNLSQFSPEQRSRIIASRTRESSSSQAAQLQVAQLLERKAQNGSRLQQIKTQQQQNLTRQQAQEIGIESSNKTLTFERATLVDITDAYEKGAIAGLQFKRQQDQVQVAQATYDRAVKELNELKQEYQRLIQEENQIRREGDEIQKQIEQAQAQVDNTDSTNQEDLLTRIAENQKQIDEIDSQLTKAIVENEKQIAEIDNRLNQARLTLQYQEIRSPVDGVVFDLKASNNFVANTSEPIMKVVPSEDLEAKLYVTNRDIGFLQNNYLLKQAKDQPLPVDIRIDSFPYSEYGDVKGEIVWIGSDALPPTETRPYPSFPVRVKLDNQRLQVRKSEEKLALQSGMAISASIKVRDRPIISLITERFTQQIEKLKFLRN</sequence>
<feature type="compositionally biased region" description="Polar residues" evidence="8">
    <location>
        <begin position="153"/>
        <end position="168"/>
    </location>
</feature>
<dbReference type="PRINTS" id="PR01490">
    <property type="entry name" value="RTXTOXIND"/>
</dbReference>
<dbReference type="SUPFAM" id="SSF52172">
    <property type="entry name" value="CheY-like"/>
    <property type="match status" value="1"/>
</dbReference>
<comment type="similarity">
    <text evidence="2">Belongs to the membrane fusion protein (MFP) (TC 8.A.1) family.</text>
</comment>
<dbReference type="Pfam" id="PF26002">
    <property type="entry name" value="Beta-barrel_AprE"/>
    <property type="match status" value="1"/>
</dbReference>
<reference evidence="10 11" key="1">
    <citation type="journal article" date="2015" name="Genome Announc.">
        <title>Draft Genome Sequence of Filamentous Marine Cyanobacterium Lyngbya confervoides Strain BDU141951.</title>
        <authorList>
            <person name="Chandrababunaidu M.M."/>
            <person name="Sen D."/>
            <person name="Tripathy S."/>
        </authorList>
    </citation>
    <scope>NUCLEOTIDE SEQUENCE [LARGE SCALE GENOMIC DNA]</scope>
    <source>
        <strain evidence="10 11">BDU141951</strain>
    </source>
</reference>
<proteinExistence type="inferred from homology"/>
<keyword evidence="4" id="KW-1133">Transmembrane helix</keyword>
<dbReference type="EMBL" id="JTHE03000079">
    <property type="protein sequence ID" value="MCM1983850.1"/>
    <property type="molecule type" value="Genomic_DNA"/>
</dbReference>
<dbReference type="GO" id="GO:0016020">
    <property type="term" value="C:membrane"/>
    <property type="evidence" value="ECO:0007669"/>
    <property type="project" value="UniProtKB-SubCell"/>
</dbReference>
<protein>
    <submittedName>
        <fullName evidence="10">Response regulator</fullName>
    </submittedName>
</protein>
<evidence type="ECO:0000313" key="10">
    <source>
        <dbReference type="EMBL" id="MCM1983850.1"/>
    </source>
</evidence>
<comment type="subcellular location">
    <subcellularLocation>
        <location evidence="1">Membrane</location>
        <topology evidence="1">Single-pass membrane protein</topology>
    </subcellularLocation>
</comment>